<keyword evidence="4" id="KW-0472">Membrane</keyword>
<comment type="similarity">
    <text evidence="1 3">Belongs to the N-Me-Phe pilin family.</text>
</comment>
<dbReference type="SUPFAM" id="SSF54523">
    <property type="entry name" value="Pili subunits"/>
    <property type="match status" value="1"/>
</dbReference>
<dbReference type="RefSeq" id="WP_198343286.1">
    <property type="nucleotide sequence ID" value="NZ_CP021425.1"/>
</dbReference>
<keyword evidence="3" id="KW-0281">Fimbrium</keyword>
<sequence>MKHKRIAGFTLIELMIVVAILGVLSSIAIVGYSNYVIRAQVSESISISNSIKLKIAEHYQHNGSMPQNNAALDLLAANTFTGAYTTSVEINQGAVHITLGNNVHPKLKNKILSIRPAVGTSPNTASMLWICGNSPVPSGLTASGSNLTTISSEYLPTICRDY</sequence>
<dbReference type="Pfam" id="PF07963">
    <property type="entry name" value="N_methyl"/>
    <property type="match status" value="1"/>
</dbReference>
<organism evidence="5 6">
    <name type="scientific">Oleiphilus messinensis</name>
    <dbReference type="NCBI Taxonomy" id="141451"/>
    <lineage>
        <taxon>Bacteria</taxon>
        <taxon>Pseudomonadati</taxon>
        <taxon>Pseudomonadota</taxon>
        <taxon>Gammaproteobacteria</taxon>
        <taxon>Oceanospirillales</taxon>
        <taxon>Oleiphilaceae</taxon>
        <taxon>Oleiphilus</taxon>
    </lineage>
</organism>
<protein>
    <submittedName>
        <fullName evidence="5">Tfp pilus assembly protein, major pilin PilA</fullName>
    </submittedName>
</protein>
<keyword evidence="4" id="KW-1133">Transmembrane helix</keyword>
<dbReference type="InterPro" id="IPR001082">
    <property type="entry name" value="Pilin"/>
</dbReference>
<dbReference type="KEGG" id="ome:OLMES_1952"/>
<dbReference type="PANTHER" id="PTHR30093:SF34">
    <property type="entry name" value="PREPILIN PEPTIDASE-DEPENDENT PROTEIN D"/>
    <property type="match status" value="1"/>
</dbReference>
<dbReference type="AlphaFoldDB" id="A0A1Y0I8D2"/>
<dbReference type="Pfam" id="PF00114">
    <property type="entry name" value="Pilin"/>
    <property type="match status" value="1"/>
</dbReference>
<evidence type="ECO:0000313" key="6">
    <source>
        <dbReference type="Proteomes" id="UP000196027"/>
    </source>
</evidence>
<dbReference type="InterPro" id="IPR045584">
    <property type="entry name" value="Pilin-like"/>
</dbReference>
<evidence type="ECO:0000256" key="4">
    <source>
        <dbReference type="SAM" id="Phobius"/>
    </source>
</evidence>
<name>A0A1Y0I8D2_9GAMM</name>
<dbReference type="GO" id="GO:0009289">
    <property type="term" value="C:pilus"/>
    <property type="evidence" value="ECO:0007669"/>
    <property type="project" value="InterPro"/>
</dbReference>
<proteinExistence type="inferred from homology"/>
<dbReference type="PROSITE" id="PS00409">
    <property type="entry name" value="PROKAR_NTER_METHYL"/>
    <property type="match status" value="1"/>
</dbReference>
<dbReference type="InterPro" id="IPR012902">
    <property type="entry name" value="N_methyl_site"/>
</dbReference>
<evidence type="ECO:0000256" key="1">
    <source>
        <dbReference type="ARBA" id="ARBA00005233"/>
    </source>
</evidence>
<feature type="transmembrane region" description="Helical" evidence="4">
    <location>
        <begin position="12"/>
        <end position="32"/>
    </location>
</feature>
<dbReference type="PANTHER" id="PTHR30093">
    <property type="entry name" value="GENERAL SECRETION PATHWAY PROTEIN G"/>
    <property type="match status" value="1"/>
</dbReference>
<gene>
    <name evidence="5" type="ORF">OLMES_1952</name>
</gene>
<evidence type="ECO:0000256" key="3">
    <source>
        <dbReference type="RuleBase" id="RU000389"/>
    </source>
</evidence>
<keyword evidence="4" id="KW-0812">Transmembrane</keyword>
<dbReference type="NCBIfam" id="TIGR02532">
    <property type="entry name" value="IV_pilin_GFxxxE"/>
    <property type="match status" value="1"/>
</dbReference>
<dbReference type="GO" id="GO:0007155">
    <property type="term" value="P:cell adhesion"/>
    <property type="evidence" value="ECO:0007669"/>
    <property type="project" value="InterPro"/>
</dbReference>
<reference evidence="5 6" key="1">
    <citation type="submission" date="2017-05" db="EMBL/GenBank/DDBJ databases">
        <title>Genomic insights into alkan degradation activity of Oleiphilus messinensis.</title>
        <authorList>
            <person name="Kozyavkin S.A."/>
            <person name="Slesarev A.I."/>
            <person name="Golyshin P.N."/>
            <person name="Korzhenkov A."/>
            <person name="Golyshina O.N."/>
            <person name="Toshchakov S.V."/>
        </authorList>
    </citation>
    <scope>NUCLEOTIDE SEQUENCE [LARGE SCALE GENOMIC DNA]</scope>
    <source>
        <strain evidence="5 6">ME102</strain>
    </source>
</reference>
<evidence type="ECO:0000313" key="5">
    <source>
        <dbReference type="EMBL" id="ARU56026.1"/>
    </source>
</evidence>
<dbReference type="Proteomes" id="UP000196027">
    <property type="component" value="Chromosome"/>
</dbReference>
<dbReference type="Gene3D" id="3.30.700.10">
    <property type="entry name" value="Glycoprotein, Type 4 Pilin"/>
    <property type="match status" value="1"/>
</dbReference>
<accession>A0A1Y0I8D2</accession>
<keyword evidence="2" id="KW-0488">Methylation</keyword>
<dbReference type="EMBL" id="CP021425">
    <property type="protein sequence ID" value="ARU56026.1"/>
    <property type="molecule type" value="Genomic_DNA"/>
</dbReference>
<evidence type="ECO:0000256" key="2">
    <source>
        <dbReference type="ARBA" id="ARBA00022481"/>
    </source>
</evidence>
<keyword evidence="6" id="KW-1185">Reference proteome</keyword>